<protein>
    <submittedName>
        <fullName evidence="1">Uncharacterized protein</fullName>
    </submittedName>
</protein>
<keyword evidence="2" id="KW-1185">Reference proteome</keyword>
<dbReference type="Proteomes" id="UP000593567">
    <property type="component" value="Unassembled WGS sequence"/>
</dbReference>
<evidence type="ECO:0000313" key="2">
    <source>
        <dbReference type="Proteomes" id="UP000593567"/>
    </source>
</evidence>
<name>A0A7J7JD17_BUGNE</name>
<comment type="caution">
    <text evidence="1">The sequence shown here is derived from an EMBL/GenBank/DDBJ whole genome shotgun (WGS) entry which is preliminary data.</text>
</comment>
<evidence type="ECO:0000313" key="1">
    <source>
        <dbReference type="EMBL" id="KAF6024080.1"/>
    </source>
</evidence>
<reference evidence="1" key="1">
    <citation type="submission" date="2020-06" db="EMBL/GenBank/DDBJ databases">
        <title>Draft genome of Bugula neritina, a colonial animal packing powerful symbionts and potential medicines.</title>
        <authorList>
            <person name="Rayko M."/>
        </authorList>
    </citation>
    <scope>NUCLEOTIDE SEQUENCE [LARGE SCALE GENOMIC DNA]</scope>
    <source>
        <strain evidence="1">Kwan_BN1</strain>
    </source>
</reference>
<organism evidence="1 2">
    <name type="scientific">Bugula neritina</name>
    <name type="common">Brown bryozoan</name>
    <name type="synonym">Sertularia neritina</name>
    <dbReference type="NCBI Taxonomy" id="10212"/>
    <lineage>
        <taxon>Eukaryota</taxon>
        <taxon>Metazoa</taxon>
        <taxon>Spiralia</taxon>
        <taxon>Lophotrochozoa</taxon>
        <taxon>Bryozoa</taxon>
        <taxon>Gymnolaemata</taxon>
        <taxon>Cheilostomatida</taxon>
        <taxon>Flustrina</taxon>
        <taxon>Buguloidea</taxon>
        <taxon>Bugulidae</taxon>
        <taxon>Bugula</taxon>
    </lineage>
</organism>
<dbReference type="AlphaFoldDB" id="A0A7J7JD17"/>
<dbReference type="EMBL" id="VXIV02002620">
    <property type="protein sequence ID" value="KAF6024080.1"/>
    <property type="molecule type" value="Genomic_DNA"/>
</dbReference>
<proteinExistence type="predicted"/>
<accession>A0A7J7JD17</accession>
<gene>
    <name evidence="1" type="ORF">EB796_017611</name>
</gene>
<sequence>MNDRTLVWYKSSYNTTMARYAKFLVCLIAVALLSNTVKCLPSQSFKSFLQKRYGGEAEDLIEMSSPQHKFIQMCREKFINSEKDSSLTEAERLEDLNGCLDFARLL</sequence>